<dbReference type="InterPro" id="IPR019401">
    <property type="entry name" value="Znf_CHCC"/>
</dbReference>
<reference evidence="2" key="1">
    <citation type="submission" date="2021-09" db="EMBL/GenBank/DDBJ databases">
        <authorList>
            <consortium name="AG Swart"/>
            <person name="Singh M."/>
            <person name="Singh A."/>
            <person name="Seah K."/>
            <person name="Emmerich C."/>
        </authorList>
    </citation>
    <scope>NUCLEOTIDE SEQUENCE</scope>
    <source>
        <strain evidence="2">ATCC30299</strain>
    </source>
</reference>
<dbReference type="Proteomes" id="UP001162131">
    <property type="component" value="Unassembled WGS sequence"/>
</dbReference>
<sequence length="108" mass="12543">MKFFTKYLQQISKFGEPSFMKDIDGNPVDITQPHQASKLTHLTNGEEWIWKMSPILVDDDIVRCTGVKTIGLGHPMVYILLNKVEQNEPEVCKWCGLRYRKNPLLNQH</sequence>
<protein>
    <recommendedName>
        <fullName evidence="1">Zinc finger CHCC-type domain-containing protein</fullName>
    </recommendedName>
</protein>
<comment type="caution">
    <text evidence="2">The sequence shown here is derived from an EMBL/GenBank/DDBJ whole genome shotgun (WGS) entry which is preliminary data.</text>
</comment>
<evidence type="ECO:0000313" key="2">
    <source>
        <dbReference type="EMBL" id="CAG9336133.1"/>
    </source>
</evidence>
<evidence type="ECO:0000259" key="1">
    <source>
        <dbReference type="Pfam" id="PF10276"/>
    </source>
</evidence>
<dbReference type="Gene3D" id="2.60.260.40">
    <property type="entry name" value="q5lls5 like domains"/>
    <property type="match status" value="1"/>
</dbReference>
<proteinExistence type="predicted"/>
<accession>A0AAU9KFS5</accession>
<gene>
    <name evidence="2" type="ORF">BSTOLATCC_MIC66021</name>
</gene>
<dbReference type="AlphaFoldDB" id="A0AAU9KFS5"/>
<name>A0AAU9KFS5_9CILI</name>
<dbReference type="EMBL" id="CAJZBQ010000064">
    <property type="protein sequence ID" value="CAG9336133.1"/>
    <property type="molecule type" value="Genomic_DNA"/>
</dbReference>
<evidence type="ECO:0000313" key="3">
    <source>
        <dbReference type="Proteomes" id="UP001162131"/>
    </source>
</evidence>
<organism evidence="2 3">
    <name type="scientific">Blepharisma stoltei</name>
    <dbReference type="NCBI Taxonomy" id="1481888"/>
    <lineage>
        <taxon>Eukaryota</taxon>
        <taxon>Sar</taxon>
        <taxon>Alveolata</taxon>
        <taxon>Ciliophora</taxon>
        <taxon>Postciliodesmatophora</taxon>
        <taxon>Heterotrichea</taxon>
        <taxon>Heterotrichida</taxon>
        <taxon>Blepharismidae</taxon>
        <taxon>Blepharisma</taxon>
    </lineage>
</organism>
<keyword evidence="3" id="KW-1185">Reference proteome</keyword>
<dbReference type="Pfam" id="PF10276">
    <property type="entry name" value="zf-CHCC"/>
    <property type="match status" value="1"/>
</dbReference>
<feature type="domain" description="Zinc finger CHCC-type" evidence="1">
    <location>
        <begin position="60"/>
        <end position="99"/>
    </location>
</feature>